<feature type="domain" description="Glucosamine/galactosamine-6-phosphate isomerase" evidence="4">
    <location>
        <begin position="17"/>
        <end position="246"/>
    </location>
</feature>
<dbReference type="NCBIfam" id="TIGR01198">
    <property type="entry name" value="pgl"/>
    <property type="match status" value="1"/>
</dbReference>
<dbReference type="Proteomes" id="UP001634007">
    <property type="component" value="Unassembled WGS sequence"/>
</dbReference>
<dbReference type="PANTHER" id="PTHR11054">
    <property type="entry name" value="6-PHOSPHOGLUCONOLACTONASE"/>
    <property type="match status" value="1"/>
</dbReference>
<organism evidence="5 6">
    <name type="scientific">Eucalyptus globulus</name>
    <name type="common">Tasmanian blue gum</name>
    <dbReference type="NCBI Taxonomy" id="34317"/>
    <lineage>
        <taxon>Eukaryota</taxon>
        <taxon>Viridiplantae</taxon>
        <taxon>Streptophyta</taxon>
        <taxon>Embryophyta</taxon>
        <taxon>Tracheophyta</taxon>
        <taxon>Spermatophyta</taxon>
        <taxon>Magnoliopsida</taxon>
        <taxon>eudicotyledons</taxon>
        <taxon>Gunneridae</taxon>
        <taxon>Pentapetalae</taxon>
        <taxon>rosids</taxon>
        <taxon>malvids</taxon>
        <taxon>Myrtales</taxon>
        <taxon>Myrtaceae</taxon>
        <taxon>Myrtoideae</taxon>
        <taxon>Eucalypteae</taxon>
        <taxon>Eucalyptus</taxon>
    </lineage>
</organism>
<sequence>MEKKRSDAEAEVRFFESSEELSTGLADYVHHVSESAVRERSSFSLALSGGDIPERLGKLAGLPYLRTVDWTKWHLFWAEENVVPKRHPDSFYMQAKQHFISKVPIPPAHVVSAGHEMPGEAAADAYEFSVRQQVKNRMVPASPACDCPRFDLVLLSLGPCSEVSSLHPNHPVLREGSQWVAPVSVPGSQRERLTFTLPVINAAANVVIVASGSDVARAFCEAMADRRPLASSPAQMIRPIDGKLVWFVDAGAASLFSGGGAVASTSSS</sequence>
<keyword evidence="6" id="KW-1185">Reference proteome</keyword>
<dbReference type="InterPro" id="IPR006148">
    <property type="entry name" value="Glc/Gal-6P_isomerase"/>
</dbReference>
<name>A0ABD3KDK4_EUCGL</name>
<comment type="similarity">
    <text evidence="2 3">Belongs to the glucosamine/galactosamine-6-phosphate isomerase family. 6-phosphogluconolactonase subfamily.</text>
</comment>
<dbReference type="InterPro" id="IPR005900">
    <property type="entry name" value="6-phosphogluconolactonase_DevB"/>
</dbReference>
<dbReference type="InterPro" id="IPR037171">
    <property type="entry name" value="NagB/RpiA_transferase-like"/>
</dbReference>
<dbReference type="CDD" id="cd01400">
    <property type="entry name" value="6PGL"/>
    <property type="match status" value="1"/>
</dbReference>
<dbReference type="SUPFAM" id="SSF100950">
    <property type="entry name" value="NagB/RpiA/CoA transferase-like"/>
    <property type="match status" value="1"/>
</dbReference>
<evidence type="ECO:0000256" key="1">
    <source>
        <dbReference type="ARBA" id="ARBA00004959"/>
    </source>
</evidence>
<comment type="catalytic activity">
    <reaction evidence="3">
        <text>6-phospho-D-glucono-1,5-lactone + H2O = 6-phospho-D-gluconate + H(+)</text>
        <dbReference type="Rhea" id="RHEA:12556"/>
        <dbReference type="ChEBI" id="CHEBI:15377"/>
        <dbReference type="ChEBI" id="CHEBI:15378"/>
        <dbReference type="ChEBI" id="CHEBI:57955"/>
        <dbReference type="ChEBI" id="CHEBI:58759"/>
        <dbReference type="EC" id="3.1.1.31"/>
    </reaction>
</comment>
<proteinExistence type="inferred from homology"/>
<dbReference type="EC" id="3.1.1.31" evidence="3"/>
<evidence type="ECO:0000313" key="6">
    <source>
        <dbReference type="Proteomes" id="UP001634007"/>
    </source>
</evidence>
<evidence type="ECO:0000313" key="5">
    <source>
        <dbReference type="EMBL" id="KAL3737373.1"/>
    </source>
</evidence>
<protein>
    <recommendedName>
        <fullName evidence="3">Probable 6-phosphogluconolactonase</fullName>
        <ecNumber evidence="3">3.1.1.31</ecNumber>
    </recommendedName>
</protein>
<gene>
    <name evidence="5" type="ORF">ACJRO7_026185</name>
</gene>
<comment type="caution">
    <text evidence="5">The sequence shown here is derived from an EMBL/GenBank/DDBJ whole genome shotgun (WGS) entry which is preliminary data.</text>
</comment>
<dbReference type="AlphaFoldDB" id="A0ABD3KDK4"/>
<accession>A0ABD3KDK4</accession>
<evidence type="ECO:0000256" key="3">
    <source>
        <dbReference type="RuleBase" id="RU365095"/>
    </source>
</evidence>
<dbReference type="Gene3D" id="3.40.50.1360">
    <property type="match status" value="1"/>
</dbReference>
<reference evidence="5 6" key="1">
    <citation type="submission" date="2024-11" db="EMBL/GenBank/DDBJ databases">
        <title>Chromosome-level genome assembly of Eucalyptus globulus Labill. provides insights into its genome evolution.</title>
        <authorList>
            <person name="Li X."/>
        </authorList>
    </citation>
    <scope>NUCLEOTIDE SEQUENCE [LARGE SCALE GENOMIC DNA]</scope>
    <source>
        <strain evidence="5">CL2024</strain>
        <tissue evidence="5">Fresh tender leaves</tissue>
    </source>
</reference>
<dbReference type="Pfam" id="PF01182">
    <property type="entry name" value="Glucosamine_iso"/>
    <property type="match status" value="1"/>
</dbReference>
<dbReference type="EMBL" id="JBJKBG010000006">
    <property type="protein sequence ID" value="KAL3737373.1"/>
    <property type="molecule type" value="Genomic_DNA"/>
</dbReference>
<dbReference type="InterPro" id="IPR039104">
    <property type="entry name" value="6PGL"/>
</dbReference>
<dbReference type="GO" id="GO:0017057">
    <property type="term" value="F:6-phosphogluconolactonase activity"/>
    <property type="evidence" value="ECO:0007669"/>
    <property type="project" value="UniProtKB-EC"/>
</dbReference>
<evidence type="ECO:0000259" key="4">
    <source>
        <dbReference type="Pfam" id="PF01182"/>
    </source>
</evidence>
<dbReference type="PANTHER" id="PTHR11054:SF13">
    <property type="entry name" value="6-PHOSPHOGLUCONOLACTONASE-RELATED"/>
    <property type="match status" value="1"/>
</dbReference>
<comment type="pathway">
    <text evidence="1">Carbohydrate degradation; pentose phosphate pathway.</text>
</comment>
<evidence type="ECO:0000256" key="2">
    <source>
        <dbReference type="ARBA" id="ARBA00010662"/>
    </source>
</evidence>